<sequence length="74" mass="7668">MSSSDGCSPTTWSTSSICSPIRRGGPGHALFPTTGPDIALELLTSRSTSRGITIQTYRPAGRPDYATSTAGAHT</sequence>
<organism evidence="2 3">
    <name type="scientific">Prauserella oleivorans</name>
    <dbReference type="NCBI Taxonomy" id="1478153"/>
    <lineage>
        <taxon>Bacteria</taxon>
        <taxon>Bacillati</taxon>
        <taxon>Actinomycetota</taxon>
        <taxon>Actinomycetes</taxon>
        <taxon>Pseudonocardiales</taxon>
        <taxon>Pseudonocardiaceae</taxon>
        <taxon>Prauserella</taxon>
    </lineage>
</organism>
<dbReference type="Proteomes" id="UP001597478">
    <property type="component" value="Unassembled WGS sequence"/>
</dbReference>
<evidence type="ECO:0000313" key="3">
    <source>
        <dbReference type="Proteomes" id="UP001597478"/>
    </source>
</evidence>
<proteinExistence type="predicted"/>
<evidence type="ECO:0000256" key="1">
    <source>
        <dbReference type="SAM" id="MobiDB-lite"/>
    </source>
</evidence>
<gene>
    <name evidence="2" type="ORF">ACFS2C_21135</name>
</gene>
<comment type="caution">
    <text evidence="2">The sequence shown here is derived from an EMBL/GenBank/DDBJ whole genome shotgun (WGS) entry which is preliminary data.</text>
</comment>
<name>A0ABW5WHP0_9PSEU</name>
<feature type="region of interest" description="Disordered" evidence="1">
    <location>
        <begin position="53"/>
        <end position="74"/>
    </location>
</feature>
<dbReference type="RefSeq" id="WP_377384401.1">
    <property type="nucleotide sequence ID" value="NZ_JBHSAN010000002.1"/>
</dbReference>
<protein>
    <submittedName>
        <fullName evidence="2">Uncharacterized protein</fullName>
    </submittedName>
</protein>
<feature type="region of interest" description="Disordered" evidence="1">
    <location>
        <begin position="1"/>
        <end position="28"/>
    </location>
</feature>
<feature type="compositionally biased region" description="Polar residues" evidence="1">
    <location>
        <begin position="1"/>
        <end position="18"/>
    </location>
</feature>
<accession>A0ABW5WHP0</accession>
<dbReference type="EMBL" id="JBHUOF010000038">
    <property type="protein sequence ID" value="MFD2801895.1"/>
    <property type="molecule type" value="Genomic_DNA"/>
</dbReference>
<evidence type="ECO:0000313" key="2">
    <source>
        <dbReference type="EMBL" id="MFD2801895.1"/>
    </source>
</evidence>
<reference evidence="3" key="1">
    <citation type="journal article" date="2019" name="Int. J. Syst. Evol. Microbiol.">
        <title>The Global Catalogue of Microorganisms (GCM) 10K type strain sequencing project: providing services to taxonomists for standard genome sequencing and annotation.</title>
        <authorList>
            <consortium name="The Broad Institute Genomics Platform"/>
            <consortium name="The Broad Institute Genome Sequencing Center for Infectious Disease"/>
            <person name="Wu L."/>
            <person name="Ma J."/>
        </authorList>
    </citation>
    <scope>NUCLEOTIDE SEQUENCE [LARGE SCALE GENOMIC DNA]</scope>
    <source>
        <strain evidence="3">IBRC-M 10906</strain>
    </source>
</reference>
<keyword evidence="3" id="KW-1185">Reference proteome</keyword>